<dbReference type="SUPFAM" id="SSF54534">
    <property type="entry name" value="FKBP-like"/>
    <property type="match status" value="1"/>
</dbReference>
<keyword evidence="1" id="KW-0175">Coiled coil</keyword>
<dbReference type="GO" id="GO:0016301">
    <property type="term" value="F:kinase activity"/>
    <property type="evidence" value="ECO:0007669"/>
    <property type="project" value="UniProtKB-KW"/>
</dbReference>
<organism evidence="3 4">
    <name type="scientific">Mycolicibacterium hodleri</name>
    <dbReference type="NCBI Taxonomy" id="49897"/>
    <lineage>
        <taxon>Bacteria</taxon>
        <taxon>Bacillati</taxon>
        <taxon>Actinomycetota</taxon>
        <taxon>Actinomycetes</taxon>
        <taxon>Mycobacteriales</taxon>
        <taxon>Mycobacteriaceae</taxon>
        <taxon>Mycolicibacterium</taxon>
    </lineage>
</organism>
<evidence type="ECO:0000256" key="1">
    <source>
        <dbReference type="SAM" id="Coils"/>
    </source>
</evidence>
<protein>
    <submittedName>
        <fullName evidence="3">Nucleoside diphosphate kinase regulator</fullName>
    </submittedName>
</protein>
<keyword evidence="4" id="KW-1185">Reference proteome</keyword>
<keyword evidence="3" id="KW-0418">Kinase</keyword>
<comment type="caution">
    <text evidence="3">The sequence shown here is derived from an EMBL/GenBank/DDBJ whole genome shotgun (WGS) entry which is preliminary data.</text>
</comment>
<dbReference type="GO" id="GO:0070063">
    <property type="term" value="F:RNA polymerase binding"/>
    <property type="evidence" value="ECO:0007669"/>
    <property type="project" value="InterPro"/>
</dbReference>
<dbReference type="EMBL" id="VIFX01000002">
    <property type="protein sequence ID" value="TQR88355.1"/>
    <property type="molecule type" value="Genomic_DNA"/>
</dbReference>
<dbReference type="PIRSF" id="PIRSF006092">
    <property type="entry name" value="GreA_GreB"/>
    <property type="match status" value="1"/>
</dbReference>
<keyword evidence="3" id="KW-0808">Transferase</keyword>
<dbReference type="Gene3D" id="1.10.287.180">
    <property type="entry name" value="Transcription elongation factor, GreA/GreB, N-terminal domain"/>
    <property type="match status" value="1"/>
</dbReference>
<dbReference type="GO" id="GO:0003677">
    <property type="term" value="F:DNA binding"/>
    <property type="evidence" value="ECO:0007669"/>
    <property type="project" value="InterPro"/>
</dbReference>
<feature type="coiled-coil region" evidence="1">
    <location>
        <begin position="15"/>
        <end position="42"/>
    </location>
</feature>
<feature type="domain" description="Transcription elongation factor GreA/GreB C-terminal" evidence="2">
    <location>
        <begin position="107"/>
        <end position="160"/>
    </location>
</feature>
<dbReference type="AlphaFoldDB" id="A0A544W810"/>
<evidence type="ECO:0000313" key="4">
    <source>
        <dbReference type="Proteomes" id="UP000315759"/>
    </source>
</evidence>
<dbReference type="Pfam" id="PF01272">
    <property type="entry name" value="GreA_GreB"/>
    <property type="match status" value="1"/>
</dbReference>
<accession>A0A544W810</accession>
<dbReference type="Gene3D" id="3.10.50.30">
    <property type="entry name" value="Transcription elongation factor, GreA/GreB, C-terminal domain"/>
    <property type="match status" value="1"/>
</dbReference>
<dbReference type="InterPro" id="IPR036953">
    <property type="entry name" value="GreA/GreB_C_sf"/>
</dbReference>
<gene>
    <name evidence="3" type="ORF">D8S82_02275</name>
</gene>
<dbReference type="InterPro" id="IPR023459">
    <property type="entry name" value="Tscrpt_elong_fac_GreA/B_fam"/>
</dbReference>
<proteinExistence type="predicted"/>
<dbReference type="InterPro" id="IPR036805">
    <property type="entry name" value="Tscrpt_elong_fac_GreA/B_N_sf"/>
</dbReference>
<dbReference type="NCBIfam" id="NF004548">
    <property type="entry name" value="PRK05892.1"/>
    <property type="match status" value="1"/>
</dbReference>
<evidence type="ECO:0000259" key="2">
    <source>
        <dbReference type="Pfam" id="PF01272"/>
    </source>
</evidence>
<sequence length="162" mass="17581">MSKHSRPTTLTPDELALLEAELERLKRQRERVAADLDSIRDTVGDLVGADEADQIGLADELVQIDDRIAELNWHLHGGPPESEVPGALPDGTEVTLRFPNEELVHLRVVAIVGDVPVVDDQAMSPDSPMGLALAGHQPGDVVTFETPQGTQQVELVAVRYPD</sequence>
<evidence type="ECO:0000313" key="3">
    <source>
        <dbReference type="EMBL" id="TQR88355.1"/>
    </source>
</evidence>
<dbReference type="Proteomes" id="UP000315759">
    <property type="component" value="Unassembled WGS sequence"/>
</dbReference>
<dbReference type="RefSeq" id="WP_142550439.1">
    <property type="nucleotide sequence ID" value="NZ_VIFX01000002.1"/>
</dbReference>
<reference evidence="3 4" key="1">
    <citation type="submission" date="2018-10" db="EMBL/GenBank/DDBJ databases">
        <title>Draft genome of Mycobacterium hodleri strain B.</title>
        <authorList>
            <person name="Amande T.J."/>
            <person name="Mcgenity T.J."/>
        </authorList>
    </citation>
    <scope>NUCLEOTIDE SEQUENCE [LARGE SCALE GENOMIC DNA]</scope>
    <source>
        <strain evidence="3 4">B</strain>
    </source>
</reference>
<dbReference type="GO" id="GO:0032784">
    <property type="term" value="P:regulation of DNA-templated transcription elongation"/>
    <property type="evidence" value="ECO:0007669"/>
    <property type="project" value="InterPro"/>
</dbReference>
<name>A0A544W810_9MYCO</name>
<dbReference type="InterPro" id="IPR001437">
    <property type="entry name" value="Tscrpt_elong_fac_GreA/B_C"/>
</dbReference>